<dbReference type="Proteomes" id="UP000216013">
    <property type="component" value="Unassembled WGS sequence"/>
</dbReference>
<evidence type="ECO:0000313" key="1">
    <source>
        <dbReference type="EMBL" id="PAD20196.1"/>
    </source>
</evidence>
<comment type="caution">
    <text evidence="3">The sequence shown here is derived from an EMBL/GenBank/DDBJ whole genome shotgun (WGS) entry which is preliminary data.</text>
</comment>
<proteinExistence type="predicted"/>
<dbReference type="EMBL" id="NPBJ01000030">
    <property type="protein sequence ID" value="PAD98712.1"/>
    <property type="molecule type" value="Genomic_DNA"/>
</dbReference>
<accession>A0A268HEA3</accession>
<reference evidence="4 5" key="1">
    <citation type="submission" date="2017-07" db="EMBL/GenBank/DDBJ databases">
        <title>Isolation and whole genome analysis of endospore-forming bacteria from heroin.</title>
        <authorList>
            <person name="Kalinowski J."/>
            <person name="Ahrens B."/>
            <person name="Al-Dilaimi A."/>
            <person name="Winkler A."/>
            <person name="Wibberg D."/>
            <person name="Schleenbecker U."/>
            <person name="Ruckert C."/>
            <person name="Wolfel R."/>
            <person name="Grass G."/>
        </authorList>
    </citation>
    <scope>NUCLEOTIDE SEQUENCE [LARGE SCALE GENOMIC DNA]</scope>
    <source>
        <strain evidence="3 5">7509</strain>
        <strain evidence="2 6">7517-1</strain>
        <strain evidence="1 4">7528</strain>
    </source>
</reference>
<keyword evidence="6" id="KW-1185">Reference proteome</keyword>
<dbReference type="Proteomes" id="UP000216475">
    <property type="component" value="Unassembled WGS sequence"/>
</dbReference>
<dbReference type="EMBL" id="NPBV01000024">
    <property type="protein sequence ID" value="PAD20196.1"/>
    <property type="molecule type" value="Genomic_DNA"/>
</dbReference>
<dbReference type="AlphaFoldDB" id="A0A268HEA3"/>
<sequence length="40" mass="4783">MPNWLKNQLSQAFLTKNVNQLKVLNQCWFFYKQKQHSNGG</sequence>
<dbReference type="NCBIfam" id="NF033225">
    <property type="entry name" value="spore_CmpA"/>
    <property type="match status" value="1"/>
</dbReference>
<dbReference type="EMBL" id="NPBH01000027">
    <property type="protein sequence ID" value="PAE08209.1"/>
    <property type="molecule type" value="Genomic_DNA"/>
</dbReference>
<gene>
    <name evidence="2" type="ORF">CHH48_15940</name>
    <name evidence="1" type="ORF">CHH64_13980</name>
    <name evidence="3" type="ORF">CHI12_07235</name>
</gene>
<dbReference type="Proteomes" id="UP000216852">
    <property type="component" value="Unassembled WGS sequence"/>
</dbReference>
<dbReference type="Pfam" id="PF26301">
    <property type="entry name" value="spore_CmpA"/>
    <property type="match status" value="1"/>
</dbReference>
<organism evidence="3 5">
    <name type="scientific">Terribacillus saccharophilus</name>
    <dbReference type="NCBI Taxonomy" id="361277"/>
    <lineage>
        <taxon>Bacteria</taxon>
        <taxon>Bacillati</taxon>
        <taxon>Bacillota</taxon>
        <taxon>Bacilli</taxon>
        <taxon>Bacillales</taxon>
        <taxon>Bacillaceae</taxon>
        <taxon>Terribacillus</taxon>
    </lineage>
</organism>
<evidence type="ECO:0000313" key="6">
    <source>
        <dbReference type="Proteomes" id="UP000216852"/>
    </source>
</evidence>
<name>A0A268HEA3_9BACI</name>
<evidence type="ECO:0000313" key="3">
    <source>
        <dbReference type="EMBL" id="PAE08209.1"/>
    </source>
</evidence>
<evidence type="ECO:0000313" key="5">
    <source>
        <dbReference type="Proteomes" id="UP000216475"/>
    </source>
</evidence>
<evidence type="ECO:0000313" key="2">
    <source>
        <dbReference type="EMBL" id="PAD98712.1"/>
    </source>
</evidence>
<dbReference type="OrthoDB" id="2691694at2"/>
<evidence type="ECO:0000313" key="4">
    <source>
        <dbReference type="Proteomes" id="UP000216013"/>
    </source>
</evidence>
<protein>
    <submittedName>
        <fullName evidence="3">Cortex morphogenetic protein CmpA</fullName>
    </submittedName>
</protein>
<dbReference type="RefSeq" id="WP_093727607.1">
    <property type="nucleotide sequence ID" value="NZ_JBIVTN010000003.1"/>
</dbReference>
<dbReference type="InterPro" id="IPR047764">
    <property type="entry name" value="CmpA"/>
</dbReference>